<evidence type="ECO:0000313" key="9">
    <source>
        <dbReference type="EMBL" id="QCT94326.1"/>
    </source>
</evidence>
<name>A0AAI9F2P0_9BACT</name>
<feature type="transmembrane region" description="Helical" evidence="7">
    <location>
        <begin position="83"/>
        <end position="106"/>
    </location>
</feature>
<keyword evidence="3" id="KW-0997">Cell inner membrane</keyword>
<evidence type="ECO:0000313" key="10">
    <source>
        <dbReference type="Proteomes" id="UP000003288"/>
    </source>
</evidence>
<evidence type="ECO:0000256" key="4">
    <source>
        <dbReference type="ARBA" id="ARBA00022692"/>
    </source>
</evidence>
<feature type="transmembrane region" description="Helical" evidence="7">
    <location>
        <begin position="126"/>
        <end position="148"/>
    </location>
</feature>
<dbReference type="PANTHER" id="PTHR30462:SF3">
    <property type="entry name" value="INTERMEMBRANE TRANSPORT PROTEIN PQIA"/>
    <property type="match status" value="1"/>
</dbReference>
<feature type="transmembrane region" description="Helical" evidence="7">
    <location>
        <begin position="32"/>
        <end position="55"/>
    </location>
</feature>
<dbReference type="RefSeq" id="WP_007473915.1">
    <property type="nucleotide sequence ID" value="NZ_ABCJ01000002.1"/>
</dbReference>
<reference evidence="9 11" key="2">
    <citation type="submission" date="2019-05" db="EMBL/GenBank/DDBJ databases">
        <title>A comparative analysis of the Nautiliaceae.</title>
        <authorList>
            <person name="Grosche A."/>
            <person name="Smedile F."/>
            <person name="Vetriani C."/>
        </authorList>
    </citation>
    <scope>NUCLEOTIDE SEQUENCE [LARGE SCALE GENOMIC DNA]</scope>
    <source>
        <strain evidence="9 11">TB-2</strain>
    </source>
</reference>
<evidence type="ECO:0000313" key="11">
    <source>
        <dbReference type="Proteomes" id="UP000306825"/>
    </source>
</evidence>
<evidence type="ECO:0000313" key="8">
    <source>
        <dbReference type="EMBL" id="EDM23960.1"/>
    </source>
</evidence>
<keyword evidence="4 7" id="KW-0812">Transmembrane</keyword>
<keyword evidence="11" id="KW-1185">Reference proteome</keyword>
<organism evidence="8 10">
    <name type="scientific">Caminibacter mediatlanticus TB-2</name>
    <dbReference type="NCBI Taxonomy" id="391592"/>
    <lineage>
        <taxon>Bacteria</taxon>
        <taxon>Pseudomonadati</taxon>
        <taxon>Campylobacterota</taxon>
        <taxon>Epsilonproteobacteria</taxon>
        <taxon>Nautiliales</taxon>
        <taxon>Nautiliaceae</taxon>
        <taxon>Caminibacter</taxon>
    </lineage>
</organism>
<dbReference type="AlphaFoldDB" id="A0AAI9F2P0"/>
<gene>
    <name evidence="8" type="ORF">CMTB2_06891</name>
    <name evidence="9" type="ORF">FE773_03800</name>
</gene>
<dbReference type="Proteomes" id="UP000003288">
    <property type="component" value="Unassembled WGS sequence"/>
</dbReference>
<dbReference type="InterPro" id="IPR051800">
    <property type="entry name" value="PqiA-PqiB_transport"/>
</dbReference>
<dbReference type="Pfam" id="PF04403">
    <property type="entry name" value="PqiA"/>
    <property type="match status" value="1"/>
</dbReference>
<dbReference type="InterPro" id="IPR007498">
    <property type="entry name" value="PqiA-like"/>
</dbReference>
<dbReference type="EMBL" id="ABCJ01000002">
    <property type="protein sequence ID" value="EDM23960.1"/>
    <property type="molecule type" value="Genomic_DNA"/>
</dbReference>
<feature type="transmembrane region" description="Helical" evidence="7">
    <location>
        <begin position="160"/>
        <end position="178"/>
    </location>
</feature>
<evidence type="ECO:0000256" key="5">
    <source>
        <dbReference type="ARBA" id="ARBA00022989"/>
    </source>
</evidence>
<evidence type="ECO:0000256" key="3">
    <source>
        <dbReference type="ARBA" id="ARBA00022519"/>
    </source>
</evidence>
<dbReference type="PANTHER" id="PTHR30462">
    <property type="entry name" value="INTERMEMBRANE TRANSPORT PROTEIN PQIB-RELATED"/>
    <property type="match status" value="1"/>
</dbReference>
<keyword evidence="6 7" id="KW-0472">Membrane</keyword>
<evidence type="ECO:0000256" key="6">
    <source>
        <dbReference type="ARBA" id="ARBA00023136"/>
    </source>
</evidence>
<dbReference type="Proteomes" id="UP000306825">
    <property type="component" value="Chromosome"/>
</dbReference>
<protein>
    <submittedName>
        <fullName evidence="9">Paraquat-inducible membrane protein A</fullName>
    </submittedName>
    <submittedName>
        <fullName evidence="8">Paraquat-inducible protein A</fullName>
    </submittedName>
</protein>
<keyword evidence="5 7" id="KW-1133">Transmembrane helix</keyword>
<dbReference type="EMBL" id="CP040463">
    <property type="protein sequence ID" value="QCT94326.1"/>
    <property type="molecule type" value="Genomic_DNA"/>
</dbReference>
<evidence type="ECO:0000256" key="1">
    <source>
        <dbReference type="ARBA" id="ARBA00004533"/>
    </source>
</evidence>
<sequence length="188" mass="21426">MIIYKVCPKCGAVNKKTSKRCYRCGFKLEYDINLSLSLAISGLIFYIPANLYPIIQTNKFFTSTSNTIIDGIFLLWQKGDYPIAIIVFLASVLIPILKFIIIFYLIFSIKFRSCKFLNLKKRFYKFIKATGHWSLLDVFVVIVLSGLINSQNVSIIPREGAIYFLLMVIFTILSSMTLDISKLGEECG</sequence>
<keyword evidence="2" id="KW-1003">Cell membrane</keyword>
<evidence type="ECO:0000256" key="2">
    <source>
        <dbReference type="ARBA" id="ARBA00022475"/>
    </source>
</evidence>
<proteinExistence type="predicted"/>
<evidence type="ECO:0000256" key="7">
    <source>
        <dbReference type="SAM" id="Phobius"/>
    </source>
</evidence>
<reference evidence="8 10" key="1">
    <citation type="journal article" date="2011" name="Stand. Genomic Sci.">
        <title>Draft genome sequence of Caminibacter mediatlanticus strain TB-2, an epsilonproteobacterium isolated from a deep-sea hydrothermal vent.</title>
        <authorList>
            <person name="Giovannelli D."/>
            <person name="Ferriera S."/>
            <person name="Johnson J."/>
            <person name="Kravitz S."/>
            <person name="Perez-Rodriguez I."/>
            <person name="Ricci J."/>
            <person name="O'Brien C."/>
            <person name="Voordeckers J.W."/>
            <person name="Bini E."/>
            <person name="Vetriani C."/>
        </authorList>
    </citation>
    <scope>NUCLEOTIDE SEQUENCE [LARGE SCALE GENOMIC DNA]</scope>
    <source>
        <strain evidence="8 10">TB-2</strain>
    </source>
</reference>
<comment type="subcellular location">
    <subcellularLocation>
        <location evidence="1">Cell inner membrane</location>
    </subcellularLocation>
</comment>
<accession>A0AAI9F2P0</accession>
<dbReference type="GO" id="GO:0005886">
    <property type="term" value="C:plasma membrane"/>
    <property type="evidence" value="ECO:0007669"/>
    <property type="project" value="UniProtKB-SubCell"/>
</dbReference>